<reference evidence="3" key="1">
    <citation type="submission" date="2023-07" db="EMBL/GenBank/DDBJ databases">
        <title>Sequencing the genomes of 1000 actinobacteria strains.</title>
        <authorList>
            <person name="Klenk H.-P."/>
        </authorList>
    </citation>
    <scope>NUCLEOTIDE SEQUENCE</scope>
    <source>
        <strain evidence="3">DSM 44707</strain>
    </source>
</reference>
<proteinExistence type="predicted"/>
<dbReference type="InterPro" id="IPR002500">
    <property type="entry name" value="PAPS_reduct_dom"/>
</dbReference>
<dbReference type="RefSeq" id="WP_310370008.1">
    <property type="nucleotide sequence ID" value="NZ_JAVDYB010000001.1"/>
</dbReference>
<dbReference type="SUPFAM" id="SSF52402">
    <property type="entry name" value="Adenine nucleotide alpha hydrolases-like"/>
    <property type="match status" value="1"/>
</dbReference>
<evidence type="ECO:0000256" key="1">
    <source>
        <dbReference type="SAM" id="MobiDB-lite"/>
    </source>
</evidence>
<accession>A0AAE3YSL9</accession>
<keyword evidence="4" id="KW-1185">Reference proteome</keyword>
<feature type="domain" description="Phosphoadenosine phosphosulphate reductase" evidence="2">
    <location>
        <begin position="243"/>
        <end position="328"/>
    </location>
</feature>
<name>A0AAE3YSL9_9ACTN</name>
<evidence type="ECO:0000313" key="3">
    <source>
        <dbReference type="EMBL" id="MDR7277614.1"/>
    </source>
</evidence>
<dbReference type="Pfam" id="PF01507">
    <property type="entry name" value="PAPS_reduct"/>
    <property type="match status" value="1"/>
</dbReference>
<dbReference type="GO" id="GO:0003824">
    <property type="term" value="F:catalytic activity"/>
    <property type="evidence" value="ECO:0007669"/>
    <property type="project" value="InterPro"/>
</dbReference>
<protein>
    <submittedName>
        <fullName evidence="3">3'-phosphoadenosine 5'-phosphosulfate sulfotransferase (PAPS reductase)/FAD synthetase</fullName>
    </submittedName>
</protein>
<dbReference type="EMBL" id="JAVDYB010000001">
    <property type="protein sequence ID" value="MDR7277614.1"/>
    <property type="molecule type" value="Genomic_DNA"/>
</dbReference>
<dbReference type="Gene3D" id="3.40.50.620">
    <property type="entry name" value="HUPs"/>
    <property type="match status" value="1"/>
</dbReference>
<sequence>MEARTPAAPTAAPYLRALADAGLRESLHWNVQLQARRKAVGLIAEPRSVTTVIPPTITPQDLVAAVSRKLPLIRQAASAPEPATPGWLDWYDLIVIHTSGGKDSQTALRRVLRILAAAGVLDRVAVLHLVLDKALEDGDEPRIEWQQVPELAAEQAARGNISLSGESGWAVWNARRQGEVLTSRGQWAGLMHYARRDVDGDLLDDFATRRKRDGSPRGWATMWTRYCTSDWKTAPGQGFTEFLCQQIRTEHTLTRPVRVLQVMGFRAQESADRAARRPFAFHFGVSAEASRHVWEWLPIHQLTTQQVWADIREPGVPYHPAYDEDLSRLFSPGFADVSSPSMAVSRSAPHVQDHPARLIDPKTPSRRSRASDHQLIPRIRRRPRPSSSL</sequence>
<feature type="region of interest" description="Disordered" evidence="1">
    <location>
        <begin position="341"/>
        <end position="389"/>
    </location>
</feature>
<feature type="compositionally biased region" description="Basic residues" evidence="1">
    <location>
        <begin position="378"/>
        <end position="389"/>
    </location>
</feature>
<evidence type="ECO:0000259" key="2">
    <source>
        <dbReference type="Pfam" id="PF01507"/>
    </source>
</evidence>
<dbReference type="AlphaFoldDB" id="A0AAE3YSL9"/>
<dbReference type="InterPro" id="IPR014729">
    <property type="entry name" value="Rossmann-like_a/b/a_fold"/>
</dbReference>
<comment type="caution">
    <text evidence="3">The sequence shown here is derived from an EMBL/GenBank/DDBJ whole genome shotgun (WGS) entry which is preliminary data.</text>
</comment>
<dbReference type="Proteomes" id="UP001183643">
    <property type="component" value="Unassembled WGS sequence"/>
</dbReference>
<feature type="compositionally biased region" description="Basic and acidic residues" evidence="1">
    <location>
        <begin position="351"/>
        <end position="360"/>
    </location>
</feature>
<organism evidence="3 4">
    <name type="scientific">Catenuloplanes atrovinosus</name>
    <dbReference type="NCBI Taxonomy" id="137266"/>
    <lineage>
        <taxon>Bacteria</taxon>
        <taxon>Bacillati</taxon>
        <taxon>Actinomycetota</taxon>
        <taxon>Actinomycetes</taxon>
        <taxon>Micromonosporales</taxon>
        <taxon>Micromonosporaceae</taxon>
        <taxon>Catenuloplanes</taxon>
    </lineage>
</organism>
<evidence type="ECO:0000313" key="4">
    <source>
        <dbReference type="Proteomes" id="UP001183643"/>
    </source>
</evidence>
<gene>
    <name evidence="3" type="ORF">J2S41_004392</name>
</gene>